<proteinExistence type="predicted"/>
<evidence type="ECO:0000313" key="2">
    <source>
        <dbReference type="Proteomes" id="UP001234297"/>
    </source>
</evidence>
<accession>A0ACC2KYL4</accession>
<comment type="caution">
    <text evidence="1">The sequence shown here is derived from an EMBL/GenBank/DDBJ whole genome shotgun (WGS) entry which is preliminary data.</text>
</comment>
<name>A0ACC2KYL4_PERAE</name>
<protein>
    <submittedName>
        <fullName evidence="1">Uncharacterized protein</fullName>
    </submittedName>
</protein>
<evidence type="ECO:0000313" key="1">
    <source>
        <dbReference type="EMBL" id="KAJ8626265.1"/>
    </source>
</evidence>
<reference evidence="1 2" key="1">
    <citation type="journal article" date="2022" name="Hortic Res">
        <title>A haplotype resolved chromosomal level avocado genome allows analysis of novel avocado genes.</title>
        <authorList>
            <person name="Nath O."/>
            <person name="Fletcher S.J."/>
            <person name="Hayward A."/>
            <person name="Shaw L.M."/>
            <person name="Masouleh A.K."/>
            <person name="Furtado A."/>
            <person name="Henry R.J."/>
            <person name="Mitter N."/>
        </authorList>
    </citation>
    <scope>NUCLEOTIDE SEQUENCE [LARGE SCALE GENOMIC DNA]</scope>
    <source>
        <strain evidence="2">cv. Hass</strain>
    </source>
</reference>
<dbReference type="EMBL" id="CM056814">
    <property type="protein sequence ID" value="KAJ8626265.1"/>
    <property type="molecule type" value="Genomic_DNA"/>
</dbReference>
<keyword evidence="2" id="KW-1185">Reference proteome</keyword>
<gene>
    <name evidence="1" type="ORF">MRB53_019572</name>
</gene>
<organism evidence="1 2">
    <name type="scientific">Persea americana</name>
    <name type="common">Avocado</name>
    <dbReference type="NCBI Taxonomy" id="3435"/>
    <lineage>
        <taxon>Eukaryota</taxon>
        <taxon>Viridiplantae</taxon>
        <taxon>Streptophyta</taxon>
        <taxon>Embryophyta</taxon>
        <taxon>Tracheophyta</taxon>
        <taxon>Spermatophyta</taxon>
        <taxon>Magnoliopsida</taxon>
        <taxon>Magnoliidae</taxon>
        <taxon>Laurales</taxon>
        <taxon>Lauraceae</taxon>
        <taxon>Persea</taxon>
    </lineage>
</organism>
<sequence>MVGFKNRYMVMEVFLDANRDSDKADPIIITQYNVTRAINDSILVNFGECGLGSSLGSFQVKYVNPITKVCVIRASREEHQKVWSAITMVRSIVNCPVIFNLLDLSGSIRACKTAALKCDEAKFEQYKLMVGDRVMPERGLKIKGTEETTKPQGWQKRRYTPAMERKYLDLVLVPMGLALMLGYHVWLCYRIVKHPTKTLIGTNSISRWIWVRTMMEDSPRNGILAVQTFRNNIMASTLMASTAIMLSSVISVLMVTGSGVEGRVFVYGDTSKLGLSIKFFSILACLLVAFLMNVLSIRYYSHASILINVPPKDNKPNLTIDYVGRTVNRGSYFWSLGLRAFYFSFPLFLWVFGPIPMFLCCLVLVFLLSFIDESFDCAVRSYEGDEEEGMKTALRA</sequence>
<dbReference type="Proteomes" id="UP001234297">
    <property type="component" value="Chromosome 6"/>
</dbReference>